<evidence type="ECO:0000256" key="10">
    <source>
        <dbReference type="ARBA" id="ARBA00023134"/>
    </source>
</evidence>
<evidence type="ECO:0000256" key="9">
    <source>
        <dbReference type="ARBA" id="ARBA00023054"/>
    </source>
</evidence>
<evidence type="ECO:0000256" key="13">
    <source>
        <dbReference type="RuleBase" id="RU000405"/>
    </source>
</evidence>
<evidence type="ECO:0000256" key="6">
    <source>
        <dbReference type="ARBA" id="ARBA00022617"/>
    </source>
</evidence>
<evidence type="ECO:0000256" key="7">
    <source>
        <dbReference type="ARBA" id="ARBA00022741"/>
    </source>
</evidence>
<dbReference type="PROSITE" id="PS00452">
    <property type="entry name" value="GUANYLATE_CYCLASE_1"/>
    <property type="match status" value="1"/>
</dbReference>
<keyword evidence="6" id="KW-0479">Metal-binding</keyword>
<dbReference type="WBParaSite" id="DME_0000886501-mRNA-1">
    <property type="protein sequence ID" value="DME_0000886501-mRNA-1"/>
    <property type="gene ID" value="DME_0000886501"/>
</dbReference>
<dbReference type="GO" id="GO:0019934">
    <property type="term" value="P:cGMP-mediated signaling"/>
    <property type="evidence" value="ECO:0007669"/>
    <property type="project" value="TreeGrafter"/>
</dbReference>
<evidence type="ECO:0000313" key="17">
    <source>
        <dbReference type="Proteomes" id="UP000038040"/>
    </source>
</evidence>
<evidence type="ECO:0000256" key="5">
    <source>
        <dbReference type="ARBA" id="ARBA00022490"/>
    </source>
</evidence>
<dbReference type="Gene3D" id="3.30.450.260">
    <property type="entry name" value="Haem NO binding associated domain"/>
    <property type="match status" value="1"/>
</dbReference>
<dbReference type="AlphaFoldDB" id="A0A158Q620"/>
<dbReference type="Proteomes" id="UP000038040">
    <property type="component" value="Unplaced"/>
</dbReference>
<dbReference type="Pfam" id="PF00211">
    <property type="entry name" value="Guanylate_cyc"/>
    <property type="match status" value="1"/>
</dbReference>
<reference evidence="19" key="1">
    <citation type="submission" date="2016-04" db="UniProtKB">
        <authorList>
            <consortium name="WormBaseParasite"/>
        </authorList>
    </citation>
    <scope>IDENTIFICATION</scope>
</reference>
<evidence type="ECO:0000256" key="2">
    <source>
        <dbReference type="ARBA" id="ARBA00001971"/>
    </source>
</evidence>
<comment type="cofactor">
    <cofactor evidence="2">
        <name>heme</name>
        <dbReference type="ChEBI" id="CHEBI:30413"/>
    </cofactor>
</comment>
<evidence type="ECO:0000256" key="8">
    <source>
        <dbReference type="ARBA" id="ARBA00023004"/>
    </source>
</evidence>
<comment type="catalytic activity">
    <reaction evidence="1">
        <text>GTP = 3',5'-cyclic GMP + diphosphate</text>
        <dbReference type="Rhea" id="RHEA:13665"/>
        <dbReference type="ChEBI" id="CHEBI:33019"/>
        <dbReference type="ChEBI" id="CHEBI:37565"/>
        <dbReference type="ChEBI" id="CHEBI:57746"/>
        <dbReference type="EC" id="4.6.1.2"/>
    </reaction>
</comment>
<dbReference type="FunFam" id="3.30.70.1230:FF:000007">
    <property type="entry name" value="Guanylate cyclase soluble subunit alpha-3"/>
    <property type="match status" value="1"/>
</dbReference>
<protein>
    <recommendedName>
        <fullName evidence="4">guanylate cyclase</fullName>
        <ecNumber evidence="4">4.6.1.2</ecNumber>
    </recommendedName>
</protein>
<dbReference type="SMART" id="SM00044">
    <property type="entry name" value="CYCc"/>
    <property type="match status" value="1"/>
</dbReference>
<organism evidence="17 19">
    <name type="scientific">Dracunculus medinensis</name>
    <name type="common">Guinea worm</name>
    <dbReference type="NCBI Taxonomy" id="318479"/>
    <lineage>
        <taxon>Eukaryota</taxon>
        <taxon>Metazoa</taxon>
        <taxon>Ecdysozoa</taxon>
        <taxon>Nematoda</taxon>
        <taxon>Chromadorea</taxon>
        <taxon>Rhabditida</taxon>
        <taxon>Spirurina</taxon>
        <taxon>Dracunculoidea</taxon>
        <taxon>Dracunculidae</taxon>
        <taxon>Dracunculus</taxon>
    </lineage>
</organism>
<dbReference type="Pfam" id="PF07701">
    <property type="entry name" value="HNOBA"/>
    <property type="match status" value="1"/>
</dbReference>
<name>A0A158Q620_DRAME</name>
<evidence type="ECO:0000256" key="4">
    <source>
        <dbReference type="ARBA" id="ARBA00012202"/>
    </source>
</evidence>
<reference evidence="16 18" key="2">
    <citation type="submission" date="2018-11" db="EMBL/GenBank/DDBJ databases">
        <authorList>
            <consortium name="Pathogen Informatics"/>
        </authorList>
    </citation>
    <scope>NUCLEOTIDE SEQUENCE [LARGE SCALE GENOMIC DNA]</scope>
</reference>
<dbReference type="EMBL" id="UYYG01001221">
    <property type="protein sequence ID" value="VDN60530.1"/>
    <property type="molecule type" value="Genomic_DNA"/>
</dbReference>
<dbReference type="GO" id="GO:0020037">
    <property type="term" value="F:heme binding"/>
    <property type="evidence" value="ECO:0007669"/>
    <property type="project" value="InterPro"/>
</dbReference>
<keyword evidence="9 14" id="KW-0175">Coiled coil</keyword>
<dbReference type="InterPro" id="IPR011645">
    <property type="entry name" value="HNOB_dom_associated"/>
</dbReference>
<dbReference type="Proteomes" id="UP000274756">
    <property type="component" value="Unassembled WGS sequence"/>
</dbReference>
<dbReference type="Gene3D" id="3.30.70.1230">
    <property type="entry name" value="Nucleotide cyclase"/>
    <property type="match status" value="1"/>
</dbReference>
<dbReference type="GO" id="GO:0008074">
    <property type="term" value="C:guanylate cyclase complex, soluble"/>
    <property type="evidence" value="ECO:0007669"/>
    <property type="project" value="TreeGrafter"/>
</dbReference>
<keyword evidence="8" id="KW-0408">Iron</keyword>
<feature type="domain" description="Guanylate cyclase" evidence="15">
    <location>
        <begin position="383"/>
        <end position="511"/>
    </location>
</feature>
<dbReference type="InterPro" id="IPR018297">
    <property type="entry name" value="A/G_cyclase_CS"/>
</dbReference>
<dbReference type="STRING" id="318479.A0A158Q620"/>
<evidence type="ECO:0000256" key="14">
    <source>
        <dbReference type="SAM" id="Coils"/>
    </source>
</evidence>
<dbReference type="InterPro" id="IPR001054">
    <property type="entry name" value="A/G_cyclase"/>
</dbReference>
<keyword evidence="18" id="KW-1185">Reference proteome</keyword>
<dbReference type="OrthoDB" id="6127067at2759"/>
<dbReference type="Pfam" id="PF07700">
    <property type="entry name" value="HNOB"/>
    <property type="match status" value="1"/>
</dbReference>
<dbReference type="InterPro" id="IPR011644">
    <property type="entry name" value="Heme_NO-bd"/>
</dbReference>
<dbReference type="PANTHER" id="PTHR45655:SF16">
    <property type="entry name" value="SOLUBLE GUANYLATE CYCLASE GCY-36"/>
    <property type="match status" value="1"/>
</dbReference>
<dbReference type="InterPro" id="IPR029787">
    <property type="entry name" value="Nucleotide_cyclase"/>
</dbReference>
<accession>A0A158Q620</accession>
<evidence type="ECO:0000256" key="11">
    <source>
        <dbReference type="ARBA" id="ARBA00023239"/>
    </source>
</evidence>
<comment type="subcellular location">
    <subcellularLocation>
        <location evidence="3">Cytoplasm</location>
    </subcellularLocation>
</comment>
<dbReference type="SUPFAM" id="SSF111126">
    <property type="entry name" value="Ligand-binding domain in the NO signalling and Golgi transport"/>
    <property type="match status" value="1"/>
</dbReference>
<dbReference type="PANTHER" id="PTHR45655">
    <property type="entry name" value="GUANYLATE CYCLASE SOLUBLE SUBUNIT BETA-2"/>
    <property type="match status" value="1"/>
</dbReference>
<evidence type="ECO:0000256" key="1">
    <source>
        <dbReference type="ARBA" id="ARBA00001436"/>
    </source>
</evidence>
<dbReference type="CDD" id="cd07302">
    <property type="entry name" value="CHD"/>
    <property type="match status" value="1"/>
</dbReference>
<keyword evidence="11 13" id="KW-0456">Lyase</keyword>
<dbReference type="GO" id="GO:0070482">
    <property type="term" value="P:response to oxygen levels"/>
    <property type="evidence" value="ECO:0007669"/>
    <property type="project" value="TreeGrafter"/>
</dbReference>
<sequence length="589" mass="67772">MRLEFRFQFGFIHECMRQMIIRNYGAKAWTSILRRAGFSITDENIVNLYYSDSSTFAIVDAILWEMYGKFHIEYIIEIGWEELVQTISPDLRGLLNNIDSLHYFISRIIYKSEWKCPSFHCEQNKDGSLTLDYRTYRNGIYPTVKDTSEDQLVGRSAHLSQYDFVVIFPYHLLFDKDCKLLQVGKELYNHICRDLLEIGTPLTQIFQIVVPRIIFDFENICIFRDSIFVLEIKDAKFSLLLMTIILELINFSSEHQRSFVSFGRNLGLKGQMIPLDDNNQMLFLCSPLITTIPDLLEFGMRLTAMPLHDANRDLILLNQQRISDEEMNKQLQENNAQLEGLARDLEAEKGKTEELLKEMLPASVATQLLHGKSVDACEFNEATVMFSDVPNFNNIVPNCEPKEIVALLNDLFTKFDRLVVRHGAYKVETVGDSYMTVGGVPEIRLDHCEIICDLALGMLWESHSVTDPIKNAPLQIRIGIHSGTVVAGVIGNKMPRYCLFGDTVNTASRMESHSVPGRIHCTREAVELRNGQHFQFIMRGKIQVKGKGLMNTYFLKSNNKKTIWEIIGREKGKIVFLVCYQFRPNQIIK</sequence>
<proteinExistence type="inferred from homology"/>
<evidence type="ECO:0000313" key="16">
    <source>
        <dbReference type="EMBL" id="VDN60530.1"/>
    </source>
</evidence>
<dbReference type="Gene3D" id="6.10.250.780">
    <property type="match status" value="1"/>
</dbReference>
<comment type="similarity">
    <text evidence="13">Belongs to the adenylyl cyclase class-4/guanylyl cyclase family.</text>
</comment>
<keyword evidence="5" id="KW-0963">Cytoplasm</keyword>
<evidence type="ECO:0000256" key="3">
    <source>
        <dbReference type="ARBA" id="ARBA00004496"/>
    </source>
</evidence>
<keyword evidence="12" id="KW-0141">cGMP biosynthesis</keyword>
<evidence type="ECO:0000259" key="15">
    <source>
        <dbReference type="PROSITE" id="PS50125"/>
    </source>
</evidence>
<dbReference type="InterPro" id="IPR024096">
    <property type="entry name" value="NO_sig/Golgi_transp_ligand-bd"/>
</dbReference>
<dbReference type="InterPro" id="IPR042463">
    <property type="entry name" value="HNOB_dom_associated_sf"/>
</dbReference>
<dbReference type="Gene3D" id="3.90.1520.10">
    <property type="entry name" value="H-NOX domain"/>
    <property type="match status" value="1"/>
</dbReference>
<dbReference type="GO" id="GO:0004383">
    <property type="term" value="F:guanylate cyclase activity"/>
    <property type="evidence" value="ECO:0007669"/>
    <property type="project" value="UniProtKB-EC"/>
</dbReference>
<keyword evidence="10" id="KW-0342">GTP-binding</keyword>
<evidence type="ECO:0000313" key="18">
    <source>
        <dbReference type="Proteomes" id="UP000274756"/>
    </source>
</evidence>
<evidence type="ECO:0000256" key="12">
    <source>
        <dbReference type="ARBA" id="ARBA00023293"/>
    </source>
</evidence>
<keyword evidence="6" id="KW-0349">Heme</keyword>
<dbReference type="SUPFAM" id="SSF55073">
    <property type="entry name" value="Nucleotide cyclase"/>
    <property type="match status" value="1"/>
</dbReference>
<dbReference type="GO" id="GO:0005525">
    <property type="term" value="F:GTP binding"/>
    <property type="evidence" value="ECO:0007669"/>
    <property type="project" value="UniProtKB-KW"/>
</dbReference>
<dbReference type="InterPro" id="IPR038158">
    <property type="entry name" value="H-NOX_domain_sf"/>
</dbReference>
<evidence type="ECO:0000313" key="19">
    <source>
        <dbReference type="WBParaSite" id="DME_0000886501-mRNA-1"/>
    </source>
</evidence>
<feature type="coiled-coil region" evidence="14">
    <location>
        <begin position="324"/>
        <end position="358"/>
    </location>
</feature>
<keyword evidence="7" id="KW-0547">Nucleotide-binding</keyword>
<dbReference type="EC" id="4.6.1.2" evidence="4"/>
<gene>
    <name evidence="16" type="ORF">DME_LOCUS10503</name>
</gene>
<dbReference type="PROSITE" id="PS50125">
    <property type="entry name" value="GUANYLATE_CYCLASE_2"/>
    <property type="match status" value="1"/>
</dbReference>